<evidence type="ECO:0000313" key="4">
    <source>
        <dbReference type="EMBL" id="MFC4303237.1"/>
    </source>
</evidence>
<feature type="domain" description="Phospholipase/carboxylesterase/thioesterase" evidence="3">
    <location>
        <begin position="23"/>
        <end position="211"/>
    </location>
</feature>
<sequence>MSAAYEYEIHLPSNREPGRRYPVIFTLHGKGSNERNMMGLVASLSDSFILIGIRGNLPLGAGYQYYELKSLGNPIREMFDRAVADLDAFIEYATAKYPIDASRRYLLGFSQGAILSMTLALTMGDRLKGIAALNGYVPEFVKTEYPLRDIGQVKVWVSHGQFDSIFPLRIGEETAAYFRPLIPEMTFRTYPTDHGVSERNQEELQQWLKECEQL</sequence>
<dbReference type="GO" id="GO:0016787">
    <property type="term" value="F:hydrolase activity"/>
    <property type="evidence" value="ECO:0007669"/>
    <property type="project" value="UniProtKB-KW"/>
</dbReference>
<dbReference type="Gene3D" id="3.40.50.1820">
    <property type="entry name" value="alpha/beta hydrolase"/>
    <property type="match status" value="1"/>
</dbReference>
<keyword evidence="2 4" id="KW-0378">Hydrolase</keyword>
<dbReference type="Pfam" id="PF02230">
    <property type="entry name" value="Abhydrolase_2"/>
    <property type="match status" value="1"/>
</dbReference>
<comment type="caution">
    <text evidence="4">The sequence shown here is derived from an EMBL/GenBank/DDBJ whole genome shotgun (WGS) entry which is preliminary data.</text>
</comment>
<dbReference type="Proteomes" id="UP001595755">
    <property type="component" value="Unassembled WGS sequence"/>
</dbReference>
<protein>
    <submittedName>
        <fullName evidence="4">Alpha/beta hydrolase</fullName>
    </submittedName>
</protein>
<name>A0ABV8S8U4_9BACL</name>
<evidence type="ECO:0000256" key="2">
    <source>
        <dbReference type="ARBA" id="ARBA00022801"/>
    </source>
</evidence>
<dbReference type="InterPro" id="IPR029058">
    <property type="entry name" value="AB_hydrolase_fold"/>
</dbReference>
<dbReference type="PANTHER" id="PTHR10655">
    <property type="entry name" value="LYSOPHOSPHOLIPASE-RELATED"/>
    <property type="match status" value="1"/>
</dbReference>
<evidence type="ECO:0000259" key="3">
    <source>
        <dbReference type="Pfam" id="PF02230"/>
    </source>
</evidence>
<reference evidence="5" key="1">
    <citation type="journal article" date="2019" name="Int. J. Syst. Evol. Microbiol.">
        <title>The Global Catalogue of Microorganisms (GCM) 10K type strain sequencing project: providing services to taxonomists for standard genome sequencing and annotation.</title>
        <authorList>
            <consortium name="The Broad Institute Genomics Platform"/>
            <consortium name="The Broad Institute Genome Sequencing Center for Infectious Disease"/>
            <person name="Wu L."/>
            <person name="Ma J."/>
        </authorList>
    </citation>
    <scope>NUCLEOTIDE SEQUENCE [LARGE SCALE GENOMIC DNA]</scope>
    <source>
        <strain evidence="5">CGMCC 4.1641</strain>
    </source>
</reference>
<dbReference type="RefSeq" id="WP_204605138.1">
    <property type="nucleotide sequence ID" value="NZ_JBHSED010000010.1"/>
</dbReference>
<dbReference type="InterPro" id="IPR050565">
    <property type="entry name" value="LYPA1-2/EST-like"/>
</dbReference>
<comment type="similarity">
    <text evidence="1">Belongs to the AB hydrolase superfamily. AB hydrolase 2 family.</text>
</comment>
<keyword evidence="5" id="KW-1185">Reference proteome</keyword>
<organism evidence="4 5">
    <name type="scientific">Cohnella boryungensis</name>
    <dbReference type="NCBI Taxonomy" id="768479"/>
    <lineage>
        <taxon>Bacteria</taxon>
        <taxon>Bacillati</taxon>
        <taxon>Bacillota</taxon>
        <taxon>Bacilli</taxon>
        <taxon>Bacillales</taxon>
        <taxon>Paenibacillaceae</taxon>
        <taxon>Cohnella</taxon>
    </lineage>
</organism>
<gene>
    <name evidence="4" type="ORF">ACFO1S_07205</name>
</gene>
<evidence type="ECO:0000256" key="1">
    <source>
        <dbReference type="ARBA" id="ARBA00006499"/>
    </source>
</evidence>
<proteinExistence type="inferred from homology"/>
<dbReference type="PANTHER" id="PTHR10655:SF17">
    <property type="entry name" value="LYSOPHOSPHOLIPASE-LIKE PROTEIN 1"/>
    <property type="match status" value="1"/>
</dbReference>
<dbReference type="InterPro" id="IPR003140">
    <property type="entry name" value="PLipase/COase/thioEstase"/>
</dbReference>
<evidence type="ECO:0000313" key="5">
    <source>
        <dbReference type="Proteomes" id="UP001595755"/>
    </source>
</evidence>
<dbReference type="EMBL" id="JBHSED010000010">
    <property type="protein sequence ID" value="MFC4303237.1"/>
    <property type="molecule type" value="Genomic_DNA"/>
</dbReference>
<accession>A0ABV8S8U4</accession>
<dbReference type="SUPFAM" id="SSF53474">
    <property type="entry name" value="alpha/beta-Hydrolases"/>
    <property type="match status" value="1"/>
</dbReference>